<feature type="non-terminal residue" evidence="2">
    <location>
        <position position="352"/>
    </location>
</feature>
<keyword evidence="1" id="KW-0812">Transmembrane</keyword>
<name>A0A166SM82_9AGAM</name>
<organism evidence="2 3">
    <name type="scientific">Athelia psychrophila</name>
    <dbReference type="NCBI Taxonomy" id="1759441"/>
    <lineage>
        <taxon>Eukaryota</taxon>
        <taxon>Fungi</taxon>
        <taxon>Dikarya</taxon>
        <taxon>Basidiomycota</taxon>
        <taxon>Agaricomycotina</taxon>
        <taxon>Agaricomycetes</taxon>
        <taxon>Agaricomycetidae</taxon>
        <taxon>Atheliales</taxon>
        <taxon>Atheliaceae</taxon>
        <taxon>Athelia</taxon>
    </lineage>
</organism>
<sequence length="352" mass="39411">MINRIVSAIVLGRFQVFPSVLSPAACTDINTCRTFTQIIQPAVTALIAANYLSVHMNVPRPMLPWYWKAYGAAKVFLVALMFPDWIFMWALRNFIVALRARDRLEAARASAHSEWAARGDDPETPPPWRNHTRFFTTVDKEYTILHAFYVLMGGVHVYAADGTPMFPLDVDTAVMLITNGQILLPRKETIEGLSKTTYLGQSFAAFELGVFLLKCVWRLVEGLPLANLEVMAFAHASIAIFTFIPWWYKPMALDEPMRVPIESVKSMSEHAASATAISPARNVWQVTYAYIFGNQESLYTLRRLRGVPTFWSGDPDNIFVTPQVDEPPPSAPEPAYFLASVAGIPFIATFGL</sequence>
<feature type="transmembrane region" description="Helical" evidence="1">
    <location>
        <begin position="142"/>
        <end position="159"/>
    </location>
</feature>
<dbReference type="EMBL" id="KV417497">
    <property type="protein sequence ID" value="KZP29612.1"/>
    <property type="molecule type" value="Genomic_DNA"/>
</dbReference>
<dbReference type="PANTHER" id="PTHR35043:SF7">
    <property type="entry name" value="TRANSCRIPTION FACTOR DOMAIN-CONTAINING PROTEIN"/>
    <property type="match status" value="1"/>
</dbReference>
<dbReference type="PANTHER" id="PTHR35043">
    <property type="entry name" value="TRANSCRIPTION FACTOR DOMAIN-CONTAINING PROTEIN"/>
    <property type="match status" value="1"/>
</dbReference>
<evidence type="ECO:0000313" key="3">
    <source>
        <dbReference type="Proteomes" id="UP000076532"/>
    </source>
</evidence>
<keyword evidence="1" id="KW-0472">Membrane</keyword>
<accession>A0A166SM82</accession>
<dbReference type="AlphaFoldDB" id="A0A166SM82"/>
<dbReference type="Proteomes" id="UP000076532">
    <property type="component" value="Unassembled WGS sequence"/>
</dbReference>
<feature type="transmembrane region" description="Helical" evidence="1">
    <location>
        <begin position="69"/>
        <end position="91"/>
    </location>
</feature>
<evidence type="ECO:0000313" key="2">
    <source>
        <dbReference type="EMBL" id="KZP29612.1"/>
    </source>
</evidence>
<keyword evidence="3" id="KW-1185">Reference proteome</keyword>
<protein>
    <submittedName>
        <fullName evidence="2">Uncharacterized protein</fullName>
    </submittedName>
</protein>
<reference evidence="2 3" key="1">
    <citation type="journal article" date="2016" name="Mol. Biol. Evol.">
        <title>Comparative Genomics of Early-Diverging Mushroom-Forming Fungi Provides Insights into the Origins of Lignocellulose Decay Capabilities.</title>
        <authorList>
            <person name="Nagy L.G."/>
            <person name="Riley R."/>
            <person name="Tritt A."/>
            <person name="Adam C."/>
            <person name="Daum C."/>
            <person name="Floudas D."/>
            <person name="Sun H."/>
            <person name="Yadav J.S."/>
            <person name="Pangilinan J."/>
            <person name="Larsson K.H."/>
            <person name="Matsuura K."/>
            <person name="Barry K."/>
            <person name="Labutti K."/>
            <person name="Kuo R."/>
            <person name="Ohm R.A."/>
            <person name="Bhattacharya S.S."/>
            <person name="Shirouzu T."/>
            <person name="Yoshinaga Y."/>
            <person name="Martin F.M."/>
            <person name="Grigoriev I.V."/>
            <person name="Hibbett D.S."/>
        </authorList>
    </citation>
    <scope>NUCLEOTIDE SEQUENCE [LARGE SCALE GENOMIC DNA]</scope>
    <source>
        <strain evidence="2 3">CBS 109695</strain>
    </source>
</reference>
<evidence type="ECO:0000256" key="1">
    <source>
        <dbReference type="SAM" id="Phobius"/>
    </source>
</evidence>
<feature type="transmembrane region" description="Helical" evidence="1">
    <location>
        <begin position="196"/>
        <end position="220"/>
    </location>
</feature>
<proteinExistence type="predicted"/>
<feature type="transmembrane region" description="Helical" evidence="1">
    <location>
        <begin position="226"/>
        <end position="248"/>
    </location>
</feature>
<gene>
    <name evidence="2" type="ORF">FIBSPDRAFT_946511</name>
</gene>
<keyword evidence="1" id="KW-1133">Transmembrane helix</keyword>
<dbReference type="OrthoDB" id="9451547at2759"/>